<dbReference type="InterPro" id="IPR050469">
    <property type="entry name" value="Diguanylate_Cyclase"/>
</dbReference>
<reference evidence="6 7" key="1">
    <citation type="submission" date="2019-07" db="EMBL/GenBank/DDBJ databases">
        <title>Whole genome shotgun sequence of Deinococcus cellulosilyticus NBRC 106333.</title>
        <authorList>
            <person name="Hosoyama A."/>
            <person name="Uohara A."/>
            <person name="Ohji S."/>
            <person name="Ichikawa N."/>
        </authorList>
    </citation>
    <scope>NUCLEOTIDE SEQUENCE [LARGE SCALE GENOMIC DNA]</scope>
    <source>
        <strain evidence="6 7">NBRC 106333</strain>
    </source>
</reference>
<comment type="caution">
    <text evidence="6">The sequence shown here is derived from an EMBL/GenBank/DDBJ whole genome shotgun (WGS) entry which is preliminary data.</text>
</comment>
<evidence type="ECO:0000313" key="7">
    <source>
        <dbReference type="Proteomes" id="UP000321306"/>
    </source>
</evidence>
<dbReference type="Pfam" id="PF00990">
    <property type="entry name" value="GGDEF"/>
    <property type="match status" value="1"/>
</dbReference>
<dbReference type="Pfam" id="PF13377">
    <property type="entry name" value="Peripla_BP_3"/>
    <property type="match status" value="1"/>
</dbReference>
<organism evidence="6 7">
    <name type="scientific">Deinococcus cellulosilyticus (strain DSM 18568 / NBRC 106333 / KACC 11606 / 5516J-15)</name>
    <dbReference type="NCBI Taxonomy" id="1223518"/>
    <lineage>
        <taxon>Bacteria</taxon>
        <taxon>Thermotogati</taxon>
        <taxon>Deinococcota</taxon>
        <taxon>Deinococci</taxon>
        <taxon>Deinococcales</taxon>
        <taxon>Deinococcaceae</taxon>
        <taxon>Deinococcus</taxon>
    </lineage>
</organism>
<dbReference type="FunFam" id="3.30.70.270:FF:000001">
    <property type="entry name" value="Diguanylate cyclase domain protein"/>
    <property type="match status" value="1"/>
</dbReference>
<dbReference type="OrthoDB" id="56125at2"/>
<dbReference type="Gene3D" id="3.30.70.270">
    <property type="match status" value="1"/>
</dbReference>
<dbReference type="PANTHER" id="PTHR45138">
    <property type="entry name" value="REGULATORY COMPONENTS OF SENSORY TRANSDUCTION SYSTEM"/>
    <property type="match status" value="1"/>
</dbReference>
<evidence type="ECO:0000256" key="2">
    <source>
        <dbReference type="ARBA" id="ARBA00023125"/>
    </source>
</evidence>
<dbReference type="GO" id="GO:0043709">
    <property type="term" value="P:cell adhesion involved in single-species biofilm formation"/>
    <property type="evidence" value="ECO:0007669"/>
    <property type="project" value="TreeGrafter"/>
</dbReference>
<feature type="domain" description="GGDEF" evidence="5">
    <location>
        <begin position="606"/>
        <end position="743"/>
    </location>
</feature>
<accession>A0A511N8W5</accession>
<dbReference type="GO" id="GO:0003677">
    <property type="term" value="F:DNA binding"/>
    <property type="evidence" value="ECO:0007669"/>
    <property type="project" value="UniProtKB-KW"/>
</dbReference>
<proteinExistence type="predicted"/>
<dbReference type="InterPro" id="IPR043128">
    <property type="entry name" value="Rev_trsase/Diguanyl_cyclase"/>
</dbReference>
<feature type="coiled-coil region" evidence="4">
    <location>
        <begin position="537"/>
        <end position="571"/>
    </location>
</feature>
<dbReference type="Proteomes" id="UP000321306">
    <property type="component" value="Unassembled WGS sequence"/>
</dbReference>
<dbReference type="SMART" id="SM00267">
    <property type="entry name" value="GGDEF"/>
    <property type="match status" value="1"/>
</dbReference>
<evidence type="ECO:0000313" key="6">
    <source>
        <dbReference type="EMBL" id="GEM49293.1"/>
    </source>
</evidence>
<keyword evidence="4" id="KW-0175">Coiled coil</keyword>
<evidence type="ECO:0000256" key="1">
    <source>
        <dbReference type="ARBA" id="ARBA00023015"/>
    </source>
</evidence>
<protein>
    <recommendedName>
        <fullName evidence="5">GGDEF domain-containing protein</fullName>
    </recommendedName>
</protein>
<dbReference type="RefSeq" id="WP_146889564.1">
    <property type="nucleotide sequence ID" value="NZ_BJXB01000031.1"/>
</dbReference>
<dbReference type="GO" id="GO:0005886">
    <property type="term" value="C:plasma membrane"/>
    <property type="evidence" value="ECO:0007669"/>
    <property type="project" value="TreeGrafter"/>
</dbReference>
<name>A0A511N8W5_DEIC1</name>
<dbReference type="PROSITE" id="PS50887">
    <property type="entry name" value="GGDEF"/>
    <property type="match status" value="1"/>
</dbReference>
<dbReference type="InterPro" id="IPR028082">
    <property type="entry name" value="Peripla_BP_I"/>
</dbReference>
<sequence length="750" mass="85075">MEPHQSIAILLDYLGAEMGTYIGGYQGSIFSGIRKELARRGVPWVTYVGHAVHDVNQNSAYRKANDLYRLIDPSRHAGMIVLTPAIGTHLSDAEFLDFLEPYHPLPIVGIGRKLPGIPTVLVDNTLGMQDLMEHLIVTRHFRRFVFMRGIAQHHDAQVREQVFRAALKRHSLDILEEHFLTGDFHSARAYTAMREFLLQRRDFEVVVCANDEMAFGVMQALQDHGLRVPTQVAVVGFDDIAEAQVRIPPLTTIRQPLQELGVEAVNLLLEGQGREEVFLGSQLVVRQSCGTLPGLEDMSTLPLTRENRLYQSLLDTVRQPECKGGFTAHWYELLLETVNLGDPLDPLQQQLMELQLQAQQNLSPALWPELTRTLLEGHRLLYEIQKVAQSRSYFSYTMTMIHQMRLDAELLSYQDLPSLLGGLKRYLDWLEVERYVLVLYDTFGPEPSATAHVALCSEAHPTEPSSFPTRQLVPDSMQDTLHQDTWFAMPLFINDEHYGLLLTGKHTKFNLDGDMPRYLISRALSQVVKVQAQSRYTESLEQQVKERTHELQQEVKERTRAEKALRVANQELQRSVLLDGLTGIFNRTAFNDHLKRMWKSHLDSSQPLSLILCDVDFFKKYNDLYGHLQGDSCLKQVAKAIERCARNREDMAARYGGEEFALILPETDLAGGMRVAERLQQELNALALPHAASEVSSQITVSMGLANLIPEHGTSPNLLIQQADLALYEAKHLGRNRVVHRSSETQEIMN</sequence>
<dbReference type="SUPFAM" id="SSF55073">
    <property type="entry name" value="Nucleotide cyclase"/>
    <property type="match status" value="1"/>
</dbReference>
<keyword evidence="2" id="KW-0238">DNA-binding</keyword>
<dbReference type="GO" id="GO:0052621">
    <property type="term" value="F:diguanylate cyclase activity"/>
    <property type="evidence" value="ECO:0007669"/>
    <property type="project" value="TreeGrafter"/>
</dbReference>
<keyword evidence="1" id="KW-0805">Transcription regulation</keyword>
<dbReference type="CDD" id="cd01949">
    <property type="entry name" value="GGDEF"/>
    <property type="match status" value="1"/>
</dbReference>
<dbReference type="CDD" id="cd06267">
    <property type="entry name" value="PBP1_LacI_sugar_binding-like"/>
    <property type="match status" value="1"/>
</dbReference>
<dbReference type="EMBL" id="BJXB01000031">
    <property type="protein sequence ID" value="GEM49293.1"/>
    <property type="molecule type" value="Genomic_DNA"/>
</dbReference>
<evidence type="ECO:0000256" key="3">
    <source>
        <dbReference type="ARBA" id="ARBA00023163"/>
    </source>
</evidence>
<evidence type="ECO:0000256" key="4">
    <source>
        <dbReference type="SAM" id="Coils"/>
    </source>
</evidence>
<gene>
    <name evidence="6" type="ORF">DC3_49280</name>
</gene>
<dbReference type="InterPro" id="IPR046335">
    <property type="entry name" value="LacI/GalR-like_sensor"/>
</dbReference>
<keyword evidence="3" id="KW-0804">Transcription</keyword>
<dbReference type="InterPro" id="IPR000160">
    <property type="entry name" value="GGDEF_dom"/>
</dbReference>
<evidence type="ECO:0000259" key="5">
    <source>
        <dbReference type="PROSITE" id="PS50887"/>
    </source>
</evidence>
<dbReference type="PANTHER" id="PTHR45138:SF9">
    <property type="entry name" value="DIGUANYLATE CYCLASE DGCM-RELATED"/>
    <property type="match status" value="1"/>
</dbReference>
<dbReference type="SUPFAM" id="SSF53822">
    <property type="entry name" value="Periplasmic binding protein-like I"/>
    <property type="match status" value="1"/>
</dbReference>
<dbReference type="NCBIfam" id="TIGR00254">
    <property type="entry name" value="GGDEF"/>
    <property type="match status" value="1"/>
</dbReference>
<dbReference type="AlphaFoldDB" id="A0A511N8W5"/>
<dbReference type="GO" id="GO:1902201">
    <property type="term" value="P:negative regulation of bacterial-type flagellum-dependent cell motility"/>
    <property type="evidence" value="ECO:0007669"/>
    <property type="project" value="TreeGrafter"/>
</dbReference>
<dbReference type="Gene3D" id="3.40.50.2300">
    <property type="match status" value="2"/>
</dbReference>
<keyword evidence="7" id="KW-1185">Reference proteome</keyword>
<dbReference type="InterPro" id="IPR029787">
    <property type="entry name" value="Nucleotide_cyclase"/>
</dbReference>